<reference evidence="2 3" key="1">
    <citation type="submission" date="2023-03" db="EMBL/GenBank/DDBJ databases">
        <title>Draft genome sequence of Thalassotalea insulae KCTC 62186T.</title>
        <authorList>
            <person name="Sawabe T."/>
        </authorList>
    </citation>
    <scope>NUCLEOTIDE SEQUENCE [LARGE SCALE GENOMIC DNA]</scope>
    <source>
        <strain evidence="2 3">KCTC 62186</strain>
    </source>
</reference>
<evidence type="ECO:0000313" key="2">
    <source>
        <dbReference type="EMBL" id="GLX77115.1"/>
    </source>
</evidence>
<accession>A0ABQ6GM90</accession>
<dbReference type="RefSeq" id="WP_284242948.1">
    <property type="nucleotide sequence ID" value="NZ_BSST01000001.1"/>
</dbReference>
<keyword evidence="1" id="KW-0732">Signal</keyword>
<dbReference type="EMBL" id="BSST01000001">
    <property type="protein sequence ID" value="GLX77115.1"/>
    <property type="molecule type" value="Genomic_DNA"/>
</dbReference>
<sequence>MKNLVMVLCLIGLSINAYAQQALTKELIEQYIKSTDLITPIMAANPALDKQLDDMMMLDAAEIINKLKSTGVYSKVESVVTSAGFDDVEQYLDTSFRIMGAIFNSQLQQLPEGMTLDSYLEQMKGQIKMMKAQGMPQNVISEMEKSISEQLKNMEFMKKAAANVSEDDVKFVSEHLDWLMQLLPSEDESMENHLEGY</sequence>
<protein>
    <recommendedName>
        <fullName evidence="4">DUF2059 domain-containing protein</fullName>
    </recommendedName>
</protein>
<dbReference type="Proteomes" id="UP001157186">
    <property type="component" value="Unassembled WGS sequence"/>
</dbReference>
<evidence type="ECO:0008006" key="4">
    <source>
        <dbReference type="Google" id="ProtNLM"/>
    </source>
</evidence>
<gene>
    <name evidence="2" type="ORF">tinsulaeT_04550</name>
</gene>
<feature type="chain" id="PRO_5047401334" description="DUF2059 domain-containing protein" evidence="1">
    <location>
        <begin position="20"/>
        <end position="197"/>
    </location>
</feature>
<evidence type="ECO:0000256" key="1">
    <source>
        <dbReference type="SAM" id="SignalP"/>
    </source>
</evidence>
<feature type="signal peptide" evidence="1">
    <location>
        <begin position="1"/>
        <end position="19"/>
    </location>
</feature>
<name>A0ABQ6GM90_9GAMM</name>
<organism evidence="2 3">
    <name type="scientific">Thalassotalea insulae</name>
    <dbReference type="NCBI Taxonomy" id="2056778"/>
    <lineage>
        <taxon>Bacteria</taxon>
        <taxon>Pseudomonadati</taxon>
        <taxon>Pseudomonadota</taxon>
        <taxon>Gammaproteobacteria</taxon>
        <taxon>Alteromonadales</taxon>
        <taxon>Colwelliaceae</taxon>
        <taxon>Thalassotalea</taxon>
    </lineage>
</organism>
<evidence type="ECO:0000313" key="3">
    <source>
        <dbReference type="Proteomes" id="UP001157186"/>
    </source>
</evidence>
<keyword evidence="3" id="KW-1185">Reference proteome</keyword>
<proteinExistence type="predicted"/>
<comment type="caution">
    <text evidence="2">The sequence shown here is derived from an EMBL/GenBank/DDBJ whole genome shotgun (WGS) entry which is preliminary data.</text>
</comment>